<dbReference type="InterPro" id="IPR008912">
    <property type="entry name" value="Uncharacterised_CoxE"/>
</dbReference>
<name>A0ABY7JUB4_9ACTN</name>
<dbReference type="PANTHER" id="PTHR39338">
    <property type="entry name" value="BLL5662 PROTEIN-RELATED"/>
    <property type="match status" value="1"/>
</dbReference>
<protein>
    <submittedName>
        <fullName evidence="2">VWA domain-containing protein</fullName>
    </submittedName>
</protein>
<dbReference type="RefSeq" id="WP_269441793.1">
    <property type="nucleotide sequence ID" value="NZ_CP097463.1"/>
</dbReference>
<organism evidence="2 3">
    <name type="scientific">Jatrophihabitans cynanchi</name>
    <dbReference type="NCBI Taxonomy" id="2944128"/>
    <lineage>
        <taxon>Bacteria</taxon>
        <taxon>Bacillati</taxon>
        <taxon>Actinomycetota</taxon>
        <taxon>Actinomycetes</taxon>
        <taxon>Jatrophihabitantales</taxon>
        <taxon>Jatrophihabitantaceae</taxon>
        <taxon>Jatrophihabitans</taxon>
    </lineage>
</organism>
<proteinExistence type="predicted"/>
<gene>
    <name evidence="2" type="ORF">M6B22_12080</name>
</gene>
<sequence>MAAEHASPQLLRGVDRAAFAVALAVRLRDRGVPVGLTAIEVLARALAVSPPRSRSALYWTARISLVRHQSELAAFDAMFAAVFDDAMLELGAHRAPPIGPSGEDRLAPVSGGARDEQAGSGLPWVSLPPVVAGAEDSDADFAVPERLPSALAARAEVPFDQLSAAETRLLGQWLAAAVRVWPARRTRRTAVATGGHRIALRSTIARSRRTGWEPIELVHVRAVHKPRPVVMLCDVSQSMQAQATAYLYLMRALTLATDAEVFAFATTLTRLTGVLAHRSPEAAIEQATGRVADRFGGTRIATNVQDLLASHHGHALRGAIVIVASDGWDSDPATQLAAAMARLRRRAYRVIWLNPRAAAPGFTPQVSAMAAALPYCDSLLPADTFGSLAAAIGEISSAVSSTRSRGSRDGTARR</sequence>
<dbReference type="EMBL" id="CP097463">
    <property type="protein sequence ID" value="WAX55288.1"/>
    <property type="molecule type" value="Genomic_DNA"/>
</dbReference>
<dbReference type="InterPro" id="IPR011195">
    <property type="entry name" value="UCP010256"/>
</dbReference>
<dbReference type="SUPFAM" id="SSF53300">
    <property type="entry name" value="vWA-like"/>
    <property type="match status" value="1"/>
</dbReference>
<evidence type="ECO:0000256" key="1">
    <source>
        <dbReference type="SAM" id="MobiDB-lite"/>
    </source>
</evidence>
<evidence type="ECO:0000313" key="2">
    <source>
        <dbReference type="EMBL" id="WAX55288.1"/>
    </source>
</evidence>
<dbReference type="PANTHER" id="PTHR39338:SF6">
    <property type="entry name" value="BLL5662 PROTEIN"/>
    <property type="match status" value="1"/>
</dbReference>
<keyword evidence="3" id="KW-1185">Reference proteome</keyword>
<dbReference type="InterPro" id="IPR036465">
    <property type="entry name" value="vWFA_dom_sf"/>
</dbReference>
<dbReference type="PIRSF" id="PIRSF010256">
    <property type="entry name" value="CoxE_vWa"/>
    <property type="match status" value="1"/>
</dbReference>
<reference evidence="2" key="1">
    <citation type="submission" date="2022-05" db="EMBL/GenBank/DDBJ databases">
        <title>Jatrophihabitans sp. SB3-54 whole genome sequence.</title>
        <authorList>
            <person name="Suh M.K."/>
            <person name="Eom M.K."/>
            <person name="Kim J.S."/>
            <person name="Kim H.S."/>
            <person name="Do H.E."/>
            <person name="Shin Y.K."/>
            <person name="Lee J.-S."/>
        </authorList>
    </citation>
    <scope>NUCLEOTIDE SEQUENCE</scope>
    <source>
        <strain evidence="2">SB3-54</strain>
    </source>
</reference>
<feature type="region of interest" description="Disordered" evidence="1">
    <location>
        <begin position="97"/>
        <end position="118"/>
    </location>
</feature>
<evidence type="ECO:0000313" key="3">
    <source>
        <dbReference type="Proteomes" id="UP001164693"/>
    </source>
</evidence>
<dbReference type="Proteomes" id="UP001164693">
    <property type="component" value="Chromosome"/>
</dbReference>
<dbReference type="Pfam" id="PF05762">
    <property type="entry name" value="VWA_CoxE"/>
    <property type="match status" value="1"/>
</dbReference>
<dbReference type="Gene3D" id="3.40.50.410">
    <property type="entry name" value="von Willebrand factor, type A domain"/>
    <property type="match status" value="1"/>
</dbReference>
<accession>A0ABY7JUB4</accession>